<gene>
    <name evidence="11" type="primary">nadD</name>
    <name evidence="13" type="ORF">DKG74_08595</name>
</gene>
<dbReference type="PANTHER" id="PTHR39321">
    <property type="entry name" value="NICOTINATE-NUCLEOTIDE ADENYLYLTRANSFERASE-RELATED"/>
    <property type="match status" value="1"/>
</dbReference>
<dbReference type="EC" id="2.7.7.18" evidence="11"/>
<reference evidence="13 14" key="1">
    <citation type="submission" date="2018-05" db="EMBL/GenBank/DDBJ databases">
        <title>Zavarzinia sp. HR-AS.</title>
        <authorList>
            <person name="Lee Y."/>
            <person name="Jeon C.O."/>
        </authorList>
    </citation>
    <scope>NUCLEOTIDE SEQUENCE [LARGE SCALE GENOMIC DNA]</scope>
    <source>
        <strain evidence="13 14">HR-AS</strain>
    </source>
</reference>
<evidence type="ECO:0000256" key="1">
    <source>
        <dbReference type="ARBA" id="ARBA00002324"/>
    </source>
</evidence>
<keyword evidence="4 11" id="KW-0662">Pyridine nucleotide biosynthesis</keyword>
<evidence type="ECO:0000313" key="14">
    <source>
        <dbReference type="Proteomes" id="UP000245461"/>
    </source>
</evidence>
<keyword evidence="7 11" id="KW-0547">Nucleotide-binding</keyword>
<comment type="similarity">
    <text evidence="3 11">Belongs to the NadD family.</text>
</comment>
<dbReference type="UniPathway" id="UPA00253">
    <property type="reaction ID" value="UER00332"/>
</dbReference>
<keyword evidence="14" id="KW-1185">Reference proteome</keyword>
<dbReference type="RefSeq" id="WP_109904732.1">
    <property type="nucleotide sequence ID" value="NZ_QGLE01000004.1"/>
</dbReference>
<dbReference type="InterPro" id="IPR004821">
    <property type="entry name" value="Cyt_trans-like"/>
</dbReference>
<proteinExistence type="inferred from homology"/>
<dbReference type="AlphaFoldDB" id="A0A317EDE8"/>
<dbReference type="CDD" id="cd02165">
    <property type="entry name" value="NMNAT"/>
    <property type="match status" value="1"/>
</dbReference>
<name>A0A317EDE8_9PROT</name>
<evidence type="ECO:0000256" key="4">
    <source>
        <dbReference type="ARBA" id="ARBA00022642"/>
    </source>
</evidence>
<dbReference type="OrthoDB" id="5295945at2"/>
<comment type="function">
    <text evidence="1 11">Catalyzes the reversible adenylation of nicotinate mononucleotide (NaMN) to nicotinic acid adenine dinucleotide (NaAD).</text>
</comment>
<evidence type="ECO:0000259" key="12">
    <source>
        <dbReference type="Pfam" id="PF01467"/>
    </source>
</evidence>
<dbReference type="PANTHER" id="PTHR39321:SF3">
    <property type="entry name" value="PHOSPHOPANTETHEINE ADENYLYLTRANSFERASE"/>
    <property type="match status" value="1"/>
</dbReference>
<dbReference type="InterPro" id="IPR014729">
    <property type="entry name" value="Rossmann-like_a/b/a_fold"/>
</dbReference>
<dbReference type="InterPro" id="IPR005248">
    <property type="entry name" value="NadD/NMNAT"/>
</dbReference>
<dbReference type="HAMAP" id="MF_00244">
    <property type="entry name" value="NaMN_adenylyltr"/>
    <property type="match status" value="1"/>
</dbReference>
<evidence type="ECO:0000256" key="2">
    <source>
        <dbReference type="ARBA" id="ARBA00005019"/>
    </source>
</evidence>
<evidence type="ECO:0000256" key="9">
    <source>
        <dbReference type="ARBA" id="ARBA00023027"/>
    </source>
</evidence>
<dbReference type="GO" id="GO:0004515">
    <property type="term" value="F:nicotinate-nucleotide adenylyltransferase activity"/>
    <property type="evidence" value="ECO:0007669"/>
    <property type="project" value="UniProtKB-UniRule"/>
</dbReference>
<dbReference type="Gene3D" id="3.40.50.620">
    <property type="entry name" value="HUPs"/>
    <property type="match status" value="1"/>
</dbReference>
<comment type="caution">
    <text evidence="13">The sequence shown here is derived from an EMBL/GenBank/DDBJ whole genome shotgun (WGS) entry which is preliminary data.</text>
</comment>
<dbReference type="Pfam" id="PF01467">
    <property type="entry name" value="CTP_transf_like"/>
    <property type="match status" value="1"/>
</dbReference>
<dbReference type="GO" id="GO:0009435">
    <property type="term" value="P:NAD+ biosynthetic process"/>
    <property type="evidence" value="ECO:0007669"/>
    <property type="project" value="UniProtKB-UniRule"/>
</dbReference>
<accession>A0A317EDE8</accession>
<evidence type="ECO:0000256" key="7">
    <source>
        <dbReference type="ARBA" id="ARBA00022741"/>
    </source>
</evidence>
<evidence type="ECO:0000256" key="3">
    <source>
        <dbReference type="ARBA" id="ARBA00009014"/>
    </source>
</evidence>
<dbReference type="GO" id="GO:0005524">
    <property type="term" value="F:ATP binding"/>
    <property type="evidence" value="ECO:0007669"/>
    <property type="project" value="UniProtKB-KW"/>
</dbReference>
<dbReference type="SUPFAM" id="SSF52374">
    <property type="entry name" value="Nucleotidylyl transferase"/>
    <property type="match status" value="1"/>
</dbReference>
<evidence type="ECO:0000256" key="11">
    <source>
        <dbReference type="HAMAP-Rule" id="MF_00244"/>
    </source>
</evidence>
<feature type="domain" description="Cytidyltransferase-like" evidence="12">
    <location>
        <begin position="19"/>
        <end position="197"/>
    </location>
</feature>
<protein>
    <recommendedName>
        <fullName evidence="11">Probable nicotinate-nucleotide adenylyltransferase</fullName>
        <ecNumber evidence="11">2.7.7.18</ecNumber>
    </recommendedName>
    <alternativeName>
        <fullName evidence="11">Deamido-NAD(+) diphosphorylase</fullName>
    </alternativeName>
    <alternativeName>
        <fullName evidence="11">Deamido-NAD(+) pyrophosphorylase</fullName>
    </alternativeName>
    <alternativeName>
        <fullName evidence="11">Nicotinate mononucleotide adenylyltransferase</fullName>
        <shortName evidence="11">NaMN adenylyltransferase</shortName>
    </alternativeName>
</protein>
<keyword evidence="8 11" id="KW-0067">ATP-binding</keyword>
<evidence type="ECO:0000256" key="6">
    <source>
        <dbReference type="ARBA" id="ARBA00022695"/>
    </source>
</evidence>
<evidence type="ECO:0000313" key="13">
    <source>
        <dbReference type="EMBL" id="PWR24170.1"/>
    </source>
</evidence>
<evidence type="ECO:0000256" key="8">
    <source>
        <dbReference type="ARBA" id="ARBA00022840"/>
    </source>
</evidence>
<keyword evidence="9 11" id="KW-0520">NAD</keyword>
<comment type="catalytic activity">
    <reaction evidence="10 11">
        <text>nicotinate beta-D-ribonucleotide + ATP + H(+) = deamido-NAD(+) + diphosphate</text>
        <dbReference type="Rhea" id="RHEA:22860"/>
        <dbReference type="ChEBI" id="CHEBI:15378"/>
        <dbReference type="ChEBI" id="CHEBI:30616"/>
        <dbReference type="ChEBI" id="CHEBI:33019"/>
        <dbReference type="ChEBI" id="CHEBI:57502"/>
        <dbReference type="ChEBI" id="CHEBI:58437"/>
        <dbReference type="EC" id="2.7.7.18"/>
    </reaction>
</comment>
<keyword evidence="5 11" id="KW-0808">Transferase</keyword>
<organism evidence="13 14">
    <name type="scientific">Zavarzinia aquatilis</name>
    <dbReference type="NCBI Taxonomy" id="2211142"/>
    <lineage>
        <taxon>Bacteria</taxon>
        <taxon>Pseudomonadati</taxon>
        <taxon>Pseudomonadota</taxon>
        <taxon>Alphaproteobacteria</taxon>
        <taxon>Rhodospirillales</taxon>
        <taxon>Zavarziniaceae</taxon>
        <taxon>Zavarzinia</taxon>
    </lineage>
</organism>
<comment type="pathway">
    <text evidence="2 11">Cofactor biosynthesis; NAD(+) biosynthesis; deamido-NAD(+) from nicotinate D-ribonucleotide: step 1/1.</text>
</comment>
<sequence length="205" mass="22454">MSLGRLKIAGEARGLAIGLFGGSFNPAHDGHRDLSLAALRHLGLDRVWWLVSPQNPLKSAADMAPLAARLASAGAIARHPRVLVTDIETRLGTVYTAQTIRALRKRFPRARFVWLMGADNLATIHRWRDWRRIFGDVAVAVFDRPTYSLAALGGPAAHRFAAVRRGGNARRHLKYDRPPAWAFVTMKLNPASATALRAAARAADL</sequence>
<dbReference type="EMBL" id="QGLE01000004">
    <property type="protein sequence ID" value="PWR24170.1"/>
    <property type="molecule type" value="Genomic_DNA"/>
</dbReference>
<evidence type="ECO:0000256" key="5">
    <source>
        <dbReference type="ARBA" id="ARBA00022679"/>
    </source>
</evidence>
<dbReference type="Proteomes" id="UP000245461">
    <property type="component" value="Unassembled WGS sequence"/>
</dbReference>
<keyword evidence="6 11" id="KW-0548">Nucleotidyltransferase</keyword>
<dbReference type="NCBIfam" id="NF000843">
    <property type="entry name" value="PRK00071.2-2"/>
    <property type="match status" value="1"/>
</dbReference>
<evidence type="ECO:0000256" key="10">
    <source>
        <dbReference type="ARBA" id="ARBA00048721"/>
    </source>
</evidence>
<dbReference type="NCBIfam" id="TIGR00482">
    <property type="entry name" value="nicotinate (nicotinamide) nucleotide adenylyltransferase"/>
    <property type="match status" value="1"/>
</dbReference>